<reference evidence="4 5" key="1">
    <citation type="submission" date="2016-10" db="EMBL/GenBank/DDBJ databases">
        <authorList>
            <person name="Varghese N."/>
            <person name="Submissions S."/>
        </authorList>
    </citation>
    <scope>NUCLEOTIDE SEQUENCE [LARGE SCALE GENOMIC DNA]</scope>
    <source>
        <strain evidence="4 5">DSM 16392</strain>
    </source>
</reference>
<keyword evidence="2" id="KW-0809">Transit peptide</keyword>
<proteinExistence type="inferred from homology"/>
<sequence>MRDIFEQIADDIAKGPVDAVQAAREHTKRNLPKRFYERVSVELKDDVFAVLLDGRSIKTPGRNALVFKDEVIAEGVAAEWELQDEEIDPATMPLTRIAHSAIDAVEDKFAEVADEITRYAGNDHLCYRADSPAELVTRQKDQWDPVLDWAEKLFAGRFKLVEGIMHVAQDEAVTAAYRVQLDKYDALQLTAIHTVTSISGSALLALALAEKALEADVVWSAAHVDEDWNIEQWGQDEEAARIRRFKNDEFNAAVLILVGAPEES</sequence>
<protein>
    <submittedName>
        <fullName evidence="4">Chaperone required for the assembly of the F1-ATPase</fullName>
    </submittedName>
</protein>
<evidence type="ECO:0000256" key="2">
    <source>
        <dbReference type="ARBA" id="ARBA00022946"/>
    </source>
</evidence>
<dbReference type="Proteomes" id="UP000199598">
    <property type="component" value="Unassembled WGS sequence"/>
</dbReference>
<dbReference type="Pfam" id="PF07542">
    <property type="entry name" value="ATP12"/>
    <property type="match status" value="1"/>
</dbReference>
<dbReference type="RefSeq" id="WP_093523440.1">
    <property type="nucleotide sequence ID" value="NZ_FOSK01000016.1"/>
</dbReference>
<dbReference type="Gene3D" id="1.10.3580.10">
    <property type="entry name" value="ATP12 ATPase"/>
    <property type="match status" value="1"/>
</dbReference>
<name>A0A1I4EYW7_9HYPH</name>
<accession>A0A1I4EYW7</accession>
<keyword evidence="5" id="KW-1185">Reference proteome</keyword>
<dbReference type="InterPro" id="IPR023335">
    <property type="entry name" value="ATP12_ortho_dom_sf"/>
</dbReference>
<evidence type="ECO:0000256" key="3">
    <source>
        <dbReference type="ARBA" id="ARBA00023186"/>
    </source>
</evidence>
<organism evidence="4 5">
    <name type="scientific">Pseudovibrio ascidiaceicola</name>
    <dbReference type="NCBI Taxonomy" id="285279"/>
    <lineage>
        <taxon>Bacteria</taxon>
        <taxon>Pseudomonadati</taxon>
        <taxon>Pseudomonadota</taxon>
        <taxon>Alphaproteobacteria</taxon>
        <taxon>Hyphomicrobiales</taxon>
        <taxon>Stappiaceae</taxon>
        <taxon>Pseudovibrio</taxon>
    </lineage>
</organism>
<evidence type="ECO:0000313" key="5">
    <source>
        <dbReference type="Proteomes" id="UP000199598"/>
    </source>
</evidence>
<keyword evidence="3" id="KW-0143">Chaperone</keyword>
<dbReference type="InterPro" id="IPR011419">
    <property type="entry name" value="ATP12_ATP_synth-F1-assembly"/>
</dbReference>
<gene>
    <name evidence="4" type="ORF">SAMN04488518_116102</name>
</gene>
<evidence type="ECO:0000313" key="4">
    <source>
        <dbReference type="EMBL" id="SFL09736.1"/>
    </source>
</evidence>
<comment type="similarity">
    <text evidence="1">Belongs to the ATP12 family.</text>
</comment>
<dbReference type="PANTHER" id="PTHR21013">
    <property type="entry name" value="ATP SYNTHASE MITOCHONDRIAL F1 COMPLEX ASSEMBLY FACTOR 2/ATP12 PROTEIN, MITOCHONDRIAL PRECURSOR"/>
    <property type="match status" value="1"/>
</dbReference>
<comment type="caution">
    <text evidence="4">The sequence shown here is derived from an EMBL/GenBank/DDBJ whole genome shotgun (WGS) entry which is preliminary data.</text>
</comment>
<dbReference type="Gene3D" id="3.30.2180.10">
    <property type="entry name" value="ATP12-like"/>
    <property type="match status" value="1"/>
</dbReference>
<dbReference type="SUPFAM" id="SSF160909">
    <property type="entry name" value="ATP12-like"/>
    <property type="match status" value="1"/>
</dbReference>
<dbReference type="InterPro" id="IPR042272">
    <property type="entry name" value="ATP12_ATP_synth-F1-assembly_N"/>
</dbReference>
<dbReference type="PANTHER" id="PTHR21013:SF10">
    <property type="entry name" value="ATP SYNTHASE MITOCHONDRIAL F1 COMPLEX ASSEMBLY FACTOR 2"/>
    <property type="match status" value="1"/>
</dbReference>
<evidence type="ECO:0000256" key="1">
    <source>
        <dbReference type="ARBA" id="ARBA00008231"/>
    </source>
</evidence>
<dbReference type="EMBL" id="FOSK01000016">
    <property type="protein sequence ID" value="SFL09736.1"/>
    <property type="molecule type" value="Genomic_DNA"/>
</dbReference>